<evidence type="ECO:0000313" key="2">
    <source>
        <dbReference type="Proteomes" id="UP001172159"/>
    </source>
</evidence>
<dbReference type="EMBL" id="JAUKTV010000010">
    <property type="protein sequence ID" value="KAK0726317.1"/>
    <property type="molecule type" value="Genomic_DNA"/>
</dbReference>
<gene>
    <name evidence="1" type="ORF">B0T21DRAFT_336608</name>
</gene>
<dbReference type="Pfam" id="PF11735">
    <property type="entry name" value="CAP59_mtransfer"/>
    <property type="match status" value="1"/>
</dbReference>
<protein>
    <submittedName>
        <fullName evidence="1">Cryptococcal mannosyltransferase 1-domain-containing protein</fullName>
    </submittedName>
</protein>
<accession>A0AA40B2I2</accession>
<keyword evidence="1" id="KW-0328">Glycosyltransferase</keyword>
<organism evidence="1 2">
    <name type="scientific">Apiosordaria backusii</name>
    <dbReference type="NCBI Taxonomy" id="314023"/>
    <lineage>
        <taxon>Eukaryota</taxon>
        <taxon>Fungi</taxon>
        <taxon>Dikarya</taxon>
        <taxon>Ascomycota</taxon>
        <taxon>Pezizomycotina</taxon>
        <taxon>Sordariomycetes</taxon>
        <taxon>Sordariomycetidae</taxon>
        <taxon>Sordariales</taxon>
        <taxon>Lasiosphaeriaceae</taxon>
        <taxon>Apiosordaria</taxon>
    </lineage>
</organism>
<reference evidence="1" key="1">
    <citation type="submission" date="2023-06" db="EMBL/GenBank/DDBJ databases">
        <title>Genome-scale phylogeny and comparative genomics of the fungal order Sordariales.</title>
        <authorList>
            <consortium name="Lawrence Berkeley National Laboratory"/>
            <person name="Hensen N."/>
            <person name="Bonometti L."/>
            <person name="Westerberg I."/>
            <person name="Brannstrom I.O."/>
            <person name="Guillou S."/>
            <person name="Cros-Aarteil S."/>
            <person name="Calhoun S."/>
            <person name="Haridas S."/>
            <person name="Kuo A."/>
            <person name="Mondo S."/>
            <person name="Pangilinan J."/>
            <person name="Riley R."/>
            <person name="Labutti K."/>
            <person name="Andreopoulos B."/>
            <person name="Lipzen A."/>
            <person name="Chen C."/>
            <person name="Yanf M."/>
            <person name="Daum C."/>
            <person name="Ng V."/>
            <person name="Clum A."/>
            <person name="Steindorff A."/>
            <person name="Ohm R."/>
            <person name="Martin F."/>
            <person name="Silar P."/>
            <person name="Natvig D."/>
            <person name="Lalanne C."/>
            <person name="Gautier V."/>
            <person name="Ament-Velasquez S.L."/>
            <person name="Kruys A."/>
            <person name="Hutchinson M.I."/>
            <person name="Powell A.J."/>
            <person name="Barry K."/>
            <person name="Miller A.N."/>
            <person name="Grigoriev I.V."/>
            <person name="Debuchy R."/>
            <person name="Gladieux P."/>
            <person name="Thoren M.H."/>
            <person name="Johannesson H."/>
        </authorList>
    </citation>
    <scope>NUCLEOTIDE SEQUENCE</scope>
    <source>
        <strain evidence="1">CBS 540.89</strain>
    </source>
</reference>
<evidence type="ECO:0000313" key="1">
    <source>
        <dbReference type="EMBL" id="KAK0726317.1"/>
    </source>
</evidence>
<name>A0AA40B2I2_9PEZI</name>
<dbReference type="InterPro" id="IPR021047">
    <property type="entry name" value="Mannosyltransferase_CMT1"/>
</dbReference>
<keyword evidence="2" id="KW-1185">Reference proteome</keyword>
<dbReference type="AlphaFoldDB" id="A0AA40B2I2"/>
<dbReference type="PANTHER" id="PTHR34144:SF7">
    <property type="entry name" value="EXPORT PROTEIN (CAP59), PUTATIVE (AFU_ORTHOLOGUE AFUA_7G05020)-RELATED"/>
    <property type="match status" value="1"/>
</dbReference>
<comment type="caution">
    <text evidence="1">The sequence shown here is derived from an EMBL/GenBank/DDBJ whole genome shotgun (WGS) entry which is preliminary data.</text>
</comment>
<dbReference type="Proteomes" id="UP001172159">
    <property type="component" value="Unassembled WGS sequence"/>
</dbReference>
<proteinExistence type="predicted"/>
<dbReference type="GO" id="GO:0016757">
    <property type="term" value="F:glycosyltransferase activity"/>
    <property type="evidence" value="ECO:0007669"/>
    <property type="project" value="UniProtKB-KW"/>
</dbReference>
<dbReference type="PANTHER" id="PTHR34144">
    <property type="entry name" value="CHROMOSOME 8, WHOLE GENOME SHOTGUN SEQUENCE"/>
    <property type="match status" value="1"/>
</dbReference>
<keyword evidence="1" id="KW-0808">Transferase</keyword>
<sequence length="417" mass="47325">MKPRTPHLPSSRVLRTLLSVSTLKKLLVAFFLWTLLESHIIYYRLARTEREARSHHSLQTRRVFIASLHWNNEKILRSDWNAAVLDLVNTLGPSNVFVSVYESGSWDDSKGALRELDEQLEKTGVGRKIVLDKETHKDLIQSTPGQEGGWIAVGKEKQLMPRRIPYLSRLRNKSLEPLIELAENGTHFDHVLFLGDVVFSTQDILMLLDTNKGSYAAACSVDFSKPPQFYDTFALRDSAGHEHVSQTWPYFRSGKSRSALMNGLPTPVSSCWNGIVAMPATAFMGIQGLKFRGVQDSLAEYHVEGSECCLIHADNPQSRTKGVFLNPNVRVGYKREAYEAVHPRSGSWVSLSQIWIGLWKNRLGRWLTTPWFKERMMRGRVSQWVGQGGKGVVREEKGGFCLINEMQVVVHNGWKHL</sequence>